<dbReference type="EMBL" id="LWCA01000001">
    <property type="protein sequence ID" value="OAF72196.1"/>
    <property type="molecule type" value="Genomic_DNA"/>
</dbReference>
<dbReference type="PANTHER" id="PTHR11679">
    <property type="entry name" value="VESICLE PROTEIN SORTING-ASSOCIATED"/>
    <property type="match status" value="1"/>
</dbReference>
<dbReference type="AlphaFoldDB" id="A0A177BDE8"/>
<dbReference type="InterPro" id="IPR027482">
    <property type="entry name" value="Sec1-like_dom2"/>
</dbReference>
<name>A0A177BDE8_9BILA</name>
<protein>
    <recommendedName>
        <fullName evidence="7">60S ribosomal protein L37a</fullName>
    </recommendedName>
</protein>
<dbReference type="Pfam" id="PF01780">
    <property type="entry name" value="Ribosomal_L37ae"/>
    <property type="match status" value="1"/>
</dbReference>
<dbReference type="InterPro" id="IPR011331">
    <property type="entry name" value="Ribosomal_eL37/eL43"/>
</dbReference>
<dbReference type="InterPro" id="IPR011332">
    <property type="entry name" value="Ribosomal_zn-bd"/>
</dbReference>
<accession>A0A177BDE8</accession>
<dbReference type="GO" id="GO:1990904">
    <property type="term" value="C:ribonucleoprotein complex"/>
    <property type="evidence" value="ECO:0007669"/>
    <property type="project" value="UniProtKB-KW"/>
</dbReference>
<proteinExistence type="inferred from homology"/>
<organism evidence="5 6">
    <name type="scientific">Intoshia linei</name>
    <dbReference type="NCBI Taxonomy" id="1819745"/>
    <lineage>
        <taxon>Eukaryota</taxon>
        <taxon>Metazoa</taxon>
        <taxon>Spiralia</taxon>
        <taxon>Lophotrochozoa</taxon>
        <taxon>Mesozoa</taxon>
        <taxon>Orthonectida</taxon>
        <taxon>Rhopaluridae</taxon>
        <taxon>Intoshia</taxon>
    </lineage>
</organism>
<comment type="caution">
    <text evidence="5">The sequence shown here is derived from an EMBL/GenBank/DDBJ whole genome shotgun (WGS) entry which is preliminary data.</text>
</comment>
<dbReference type="GO" id="GO:0006412">
    <property type="term" value="P:translation"/>
    <property type="evidence" value="ECO:0007669"/>
    <property type="project" value="InterPro"/>
</dbReference>
<dbReference type="Gene3D" id="1.25.40.850">
    <property type="match status" value="1"/>
</dbReference>
<dbReference type="SUPFAM" id="SSF56815">
    <property type="entry name" value="Sec1/munc18-like (SM) proteins"/>
    <property type="match status" value="1"/>
</dbReference>
<keyword evidence="4" id="KW-0687">Ribonucleoprotein</keyword>
<keyword evidence="3" id="KW-0689">Ribosomal protein</keyword>
<dbReference type="InterPro" id="IPR036045">
    <property type="entry name" value="Sec1-like_sf"/>
</dbReference>
<comment type="similarity">
    <text evidence="2">Belongs to the STXBP/unc-18/SEC1 family.</text>
</comment>
<evidence type="ECO:0000313" key="5">
    <source>
        <dbReference type="EMBL" id="OAF72196.1"/>
    </source>
</evidence>
<keyword evidence="6" id="KW-1185">Reference proteome</keyword>
<dbReference type="Proteomes" id="UP000078046">
    <property type="component" value="Unassembled WGS sequence"/>
</dbReference>
<dbReference type="GO" id="GO:0005840">
    <property type="term" value="C:ribosome"/>
    <property type="evidence" value="ECO:0007669"/>
    <property type="project" value="UniProtKB-KW"/>
</dbReference>
<dbReference type="InterPro" id="IPR043154">
    <property type="entry name" value="Sec-1-like_dom1"/>
</dbReference>
<dbReference type="Pfam" id="PF00995">
    <property type="entry name" value="Sec1"/>
    <property type="match status" value="1"/>
</dbReference>
<comment type="similarity">
    <text evidence="1">Belongs to the eukaryotic ribosomal protein eL43 family.</text>
</comment>
<dbReference type="GO" id="GO:0016192">
    <property type="term" value="P:vesicle-mediated transport"/>
    <property type="evidence" value="ECO:0007669"/>
    <property type="project" value="InterPro"/>
</dbReference>
<dbReference type="InterPro" id="IPR001619">
    <property type="entry name" value="Sec1-like"/>
</dbReference>
<dbReference type="OrthoDB" id="10258345at2759"/>
<dbReference type="Gene3D" id="2.20.25.30">
    <property type="match status" value="1"/>
</dbReference>
<evidence type="ECO:0000256" key="4">
    <source>
        <dbReference type="ARBA" id="ARBA00023274"/>
    </source>
</evidence>
<evidence type="ECO:0000256" key="3">
    <source>
        <dbReference type="ARBA" id="ARBA00022980"/>
    </source>
</evidence>
<dbReference type="InterPro" id="IPR043155">
    <property type="entry name" value="VPS33_dom3b"/>
</dbReference>
<dbReference type="InterPro" id="IPR002674">
    <property type="entry name" value="Ribosomal_eL43"/>
</dbReference>
<evidence type="ECO:0000256" key="1">
    <source>
        <dbReference type="ARBA" id="ARBA00008672"/>
    </source>
</evidence>
<evidence type="ECO:0008006" key="7">
    <source>
        <dbReference type="Google" id="ProtNLM"/>
    </source>
</evidence>
<dbReference type="SUPFAM" id="SSF57829">
    <property type="entry name" value="Zn-binding ribosomal proteins"/>
    <property type="match status" value="1"/>
</dbReference>
<dbReference type="GO" id="GO:0003735">
    <property type="term" value="F:structural constituent of ribosome"/>
    <property type="evidence" value="ECO:0007669"/>
    <property type="project" value="InterPro"/>
</dbReference>
<reference evidence="5 6" key="1">
    <citation type="submission" date="2016-04" db="EMBL/GenBank/DDBJ databases">
        <title>The genome of Intoshia linei affirms orthonectids as highly simplified spiralians.</title>
        <authorList>
            <person name="Mikhailov K.V."/>
            <person name="Slusarev G.S."/>
            <person name="Nikitin M.A."/>
            <person name="Logacheva M.D."/>
            <person name="Penin A."/>
            <person name="Aleoshin V."/>
            <person name="Panchin Y.V."/>
        </authorList>
    </citation>
    <scope>NUCLEOTIDE SEQUENCE [LARGE SCALE GENOMIC DNA]</scope>
    <source>
        <strain evidence="5">Intl2013</strain>
        <tissue evidence="5">Whole animal</tissue>
    </source>
</reference>
<dbReference type="HAMAP" id="MF_00327">
    <property type="entry name" value="Ribosomal_eL43"/>
    <property type="match status" value="1"/>
</dbReference>
<evidence type="ECO:0000313" key="6">
    <source>
        <dbReference type="Proteomes" id="UP000078046"/>
    </source>
</evidence>
<dbReference type="Gene3D" id="3.40.50.1910">
    <property type="match status" value="2"/>
</dbReference>
<gene>
    <name evidence="5" type="ORF">A3Q56_00011</name>
</gene>
<sequence>MARKTKKVGVCGKYGTRYGASLRKYIKHCEESQHKKHICMFCGKKAITRKATGIWNCQRCKKVISGGAYDYITAGSATVRSYIVWEKQALNIIKKHDFINYQTIKTDFQVTKMYYFDDEKLSTVEQDSSSFIFIVNSDICNIARICELIVKLNKTAFTVEFILVFLPRKCAVCLNKLKNENVVSLFNYIRHVNIYFTHLDDSLFDMNIKDSFQNIYLNEYMNHIYDCFGAFQNFEELFGSIDHIYAKGKYANMMLCMIKDRENKQDTKRSQYNQFHNCFIVDRTIDIFTLMLKQQSYEGLIDEIFTIEEAKNGNIIEFESNVNISFDYTDELYSEIRYKNIPTVGKEISKKNRYLIGQYAENAVDKSSDIAHMKKVVEKLPEIQRLKAIIAHHISLAESLLKYINNIDVAERFDYEKNFIMETMTFEEFYDYFENCVYCKGDIIDIIRLVELYSYMCGGLSGKQFEVISKTLIQVYGFGYLPLISNCKKVGIFSNLLINTSFAQLKRNLNHISVNLSDKGKEQLINYDDITNMYNGWIPTITKLTEHLIISGWEKLENLLKHFSGPSSSLFRKNINMSIAAYNKESVSDSYLVFVIGGLTYSEISSLRLLNVLYEGKFKIHVITTEIICGNTFIKSLNNSMDYLNLIWKGKLIYVDSNSTIHLLEINFSYYKLDINLPCQRKTIKPSMDHLKIVFIRGNPTKLLYPTTSNDEICGVDKYK</sequence>
<dbReference type="Gene3D" id="3.40.50.2060">
    <property type="match status" value="1"/>
</dbReference>
<evidence type="ECO:0000256" key="2">
    <source>
        <dbReference type="ARBA" id="ARBA00009884"/>
    </source>
</evidence>